<dbReference type="GO" id="GO:0006139">
    <property type="term" value="P:nucleobase-containing compound metabolic process"/>
    <property type="evidence" value="ECO:0007669"/>
    <property type="project" value="InterPro"/>
</dbReference>
<dbReference type="Gene3D" id="3.30.420.10">
    <property type="entry name" value="Ribonuclease H-like superfamily/Ribonuclease H"/>
    <property type="match status" value="1"/>
</dbReference>
<name>A0A914YCF9_9BILA</name>
<dbReference type="InterPro" id="IPR002562">
    <property type="entry name" value="3'-5'_exonuclease_dom"/>
</dbReference>
<keyword evidence="2" id="KW-1185">Reference proteome</keyword>
<dbReference type="Proteomes" id="UP000887577">
    <property type="component" value="Unplaced"/>
</dbReference>
<dbReference type="GO" id="GO:0003676">
    <property type="term" value="F:nucleic acid binding"/>
    <property type="evidence" value="ECO:0007669"/>
    <property type="project" value="InterPro"/>
</dbReference>
<dbReference type="PANTHER" id="PTHR47765">
    <property type="entry name" value="3'-5' EXONUCLEASE DOMAIN-CONTAINING PROTEIN"/>
    <property type="match status" value="1"/>
</dbReference>
<dbReference type="InterPro" id="IPR036397">
    <property type="entry name" value="RNaseH_sf"/>
</dbReference>
<protein>
    <submittedName>
        <fullName evidence="3">3'-5' exonuclease domain-containing protein</fullName>
    </submittedName>
</protein>
<evidence type="ECO:0000313" key="3">
    <source>
        <dbReference type="WBParaSite" id="PSU_v2.g17923.t1"/>
    </source>
</evidence>
<feature type="domain" description="3'-5' exonuclease" evidence="1">
    <location>
        <begin position="372"/>
        <end position="564"/>
    </location>
</feature>
<accession>A0A914YCF9</accession>
<sequence>MFCPPWKVLVEETSNKIKENYGKILFQKPQNFVALFFQQCPLNEMRMATMELITKTHKLITSIKDGDSANQIQKILLNFDEWMDVTSDEAVKEAMSATVSQHTWDNCFKIVVYQKLSKKIAVLDLLFCIRSPESEKRKALINAGVRKLLDKEATFRNGIDWIKTFELNNLKEAQFDNIVYKSIIYGYEKLLKRTLEKFDEKLRCVRLIDQCLKRAETDILENQSQKDLVDFITIKKLPAFIGKISNSYGINAEKYKLYACRALFIEKTQLIYSSFDRYYFELYALEALKGRTVENKLDFLYVISDDLQYACCWAKYLKLSTKSMPPFLPNCEQFDADAELFIEKITKTPLTSEDEDCIVDRKFWGKSYKLITIATPEALNNFIDEYFIKSKPKIMGIDCEAGFPVNNNEKQKIAVLQLATSDWCCLIDIQLLSDKLSENQWRNIFEHFFHPDILRIGFMFQCDYYFLCSRFPNLQKFFEQKERKVLCLQKLTDSTINCDGIFKTKLHICCGLADLAKEILNIDLDKSLQNSDWSKRPLKTFQKLYAISDALIVVLIHEKMEPLLKEKLGETVAAEMFEKSYVCNKKYNS</sequence>
<dbReference type="WBParaSite" id="PSU_v2.g17923.t1">
    <property type="protein sequence ID" value="PSU_v2.g17923.t1"/>
    <property type="gene ID" value="PSU_v2.g17923"/>
</dbReference>
<proteinExistence type="predicted"/>
<dbReference type="Pfam" id="PF01612">
    <property type="entry name" value="DNA_pol_A_exo1"/>
    <property type="match status" value="1"/>
</dbReference>
<reference evidence="3" key="1">
    <citation type="submission" date="2022-11" db="UniProtKB">
        <authorList>
            <consortium name="WormBaseParasite"/>
        </authorList>
    </citation>
    <scope>IDENTIFICATION</scope>
</reference>
<organism evidence="2 3">
    <name type="scientific">Panagrolaimus superbus</name>
    <dbReference type="NCBI Taxonomy" id="310955"/>
    <lineage>
        <taxon>Eukaryota</taxon>
        <taxon>Metazoa</taxon>
        <taxon>Ecdysozoa</taxon>
        <taxon>Nematoda</taxon>
        <taxon>Chromadorea</taxon>
        <taxon>Rhabditida</taxon>
        <taxon>Tylenchina</taxon>
        <taxon>Panagrolaimomorpha</taxon>
        <taxon>Panagrolaimoidea</taxon>
        <taxon>Panagrolaimidae</taxon>
        <taxon>Panagrolaimus</taxon>
    </lineage>
</organism>
<dbReference type="InterPro" id="IPR052408">
    <property type="entry name" value="Exonuclease_MUT-7-like"/>
</dbReference>
<evidence type="ECO:0000313" key="2">
    <source>
        <dbReference type="Proteomes" id="UP000887577"/>
    </source>
</evidence>
<dbReference type="AlphaFoldDB" id="A0A914YCF9"/>
<dbReference type="GO" id="GO:0008408">
    <property type="term" value="F:3'-5' exonuclease activity"/>
    <property type="evidence" value="ECO:0007669"/>
    <property type="project" value="InterPro"/>
</dbReference>
<dbReference type="SUPFAM" id="SSF53098">
    <property type="entry name" value="Ribonuclease H-like"/>
    <property type="match status" value="1"/>
</dbReference>
<evidence type="ECO:0000259" key="1">
    <source>
        <dbReference type="Pfam" id="PF01612"/>
    </source>
</evidence>
<dbReference type="InterPro" id="IPR012337">
    <property type="entry name" value="RNaseH-like_sf"/>
</dbReference>
<dbReference type="PANTHER" id="PTHR47765:SF2">
    <property type="entry name" value="EXONUCLEASE MUT-7 HOMOLOG"/>
    <property type="match status" value="1"/>
</dbReference>